<accession>A0ABS5Q3Q8</accession>
<dbReference type="InterPro" id="IPR027417">
    <property type="entry name" value="P-loop_NTPase"/>
</dbReference>
<keyword evidence="1" id="KW-0547">Nucleotide-binding</keyword>
<name>A0ABS5Q3Q8_9PSED</name>
<organism evidence="1 2">
    <name type="scientific">Pseudomonas lalucatii</name>
    <dbReference type="NCBI Taxonomy" id="1424203"/>
    <lineage>
        <taxon>Bacteria</taxon>
        <taxon>Pseudomonadati</taxon>
        <taxon>Pseudomonadota</taxon>
        <taxon>Gammaproteobacteria</taxon>
        <taxon>Pseudomonadales</taxon>
        <taxon>Pseudomonadaceae</taxon>
        <taxon>Pseudomonas</taxon>
    </lineage>
</organism>
<dbReference type="SUPFAM" id="SSF52540">
    <property type="entry name" value="P-loop containing nucleoside triphosphate hydrolases"/>
    <property type="match status" value="1"/>
</dbReference>
<dbReference type="GO" id="GO:0005524">
    <property type="term" value="F:ATP binding"/>
    <property type="evidence" value="ECO:0007669"/>
    <property type="project" value="UniProtKB-KW"/>
</dbReference>
<evidence type="ECO:0000313" key="1">
    <source>
        <dbReference type="EMBL" id="MBS7663163.1"/>
    </source>
</evidence>
<keyword evidence="1" id="KW-0067">ATP-binding</keyword>
<evidence type="ECO:0000313" key="2">
    <source>
        <dbReference type="Proteomes" id="UP001196601"/>
    </source>
</evidence>
<sequence>MNINLPSRYEDLDTAYKGRLAPNQDLITLVDRAYKSMKISGGIRFLPLFGESGSGKSSASRELSTHMPSVISTVLERPEIETFEALVEKIKFLNKTEPNKLIVAVIDQYEENVQGKERIPTQFVEHLSLLDRGDCKNIPVVFIWLTTSEQFRDMLAAATSRNKRILISNNFEIKGPDSKSWARIIEETFSFHNMEKPLSDYQIIRDDIEELAIRSSTIGETIEKVAEKLGEGIDGLQNLSEYQVTLLWPVSDGLRNQRVMQFSKPRDEYRLNWEAWYIELNDEDKRTLPLHELNRARLYFDFRVIPIRAADLHKLCLELDRDDRPLAKTFLDRFKNTHFFHIVSGNWQNYAYAPVRERESKRSDDAHAWYETVTSTPTALGKRIAKIITSCGLAAKHEVDIKTIYSSVRADIYIENTEANKLKRIIELKAFSAENTMPSTIKEQIKITLRRHAQLAGFLQRQ</sequence>
<dbReference type="RefSeq" id="WP_213640571.1">
    <property type="nucleotide sequence ID" value="NZ_JADPMV010000002.1"/>
</dbReference>
<reference evidence="1 2" key="1">
    <citation type="journal article" date="2021" name="Syst. Appl. Microbiol.">
        <title>Pseudomonas lalucatii sp. nov. isolated from Vallgornera, a karstic cave in Mallorca, Western Mediterranean.</title>
        <authorList>
            <person name="Busquets A."/>
            <person name="Mulet M."/>
            <person name="Gomila M."/>
            <person name="Garcia-Valdes E."/>
        </authorList>
    </citation>
    <scope>NUCLEOTIDE SEQUENCE [LARGE SCALE GENOMIC DNA]</scope>
    <source>
        <strain evidence="1 2">R1b54</strain>
    </source>
</reference>
<keyword evidence="2" id="KW-1185">Reference proteome</keyword>
<gene>
    <name evidence="1" type="ORF">I0D00_14615</name>
</gene>
<dbReference type="EMBL" id="JADPMV010000002">
    <property type="protein sequence ID" value="MBS7663163.1"/>
    <property type="molecule type" value="Genomic_DNA"/>
</dbReference>
<dbReference type="Proteomes" id="UP001196601">
    <property type="component" value="Unassembled WGS sequence"/>
</dbReference>
<proteinExistence type="predicted"/>
<protein>
    <submittedName>
        <fullName evidence="1">ATP-binding protein</fullName>
    </submittedName>
</protein>
<comment type="caution">
    <text evidence="1">The sequence shown here is derived from an EMBL/GenBank/DDBJ whole genome shotgun (WGS) entry which is preliminary data.</text>
</comment>